<organism evidence="2">
    <name type="scientific">Ganoderma boninense</name>
    <dbReference type="NCBI Taxonomy" id="34458"/>
    <lineage>
        <taxon>Eukaryota</taxon>
        <taxon>Fungi</taxon>
        <taxon>Dikarya</taxon>
        <taxon>Basidiomycota</taxon>
        <taxon>Agaricomycotina</taxon>
        <taxon>Agaricomycetes</taxon>
        <taxon>Polyporales</taxon>
        <taxon>Polyporaceae</taxon>
        <taxon>Ganoderma</taxon>
    </lineage>
</organism>
<name>A0A5K1JZ86_9APHY</name>
<sequence>MDANTSSSSSVFGLAVVLGLAAHQVFRSYETFNAGVHAAILLAPPALLTFLADSPSSPTQRALLRAFLANLATYLTALVLSLLVYRVSPVHPLARYPGPLGCKLSKFWLGFACIPGFQHRYIKSLHERYGDVVRIGASSLRASSSDVDLCGDIYVRARRRPRWP</sequence>
<dbReference type="EMBL" id="LR726597">
    <property type="protein sequence ID" value="VWO97897.1"/>
    <property type="molecule type" value="Genomic_DNA"/>
</dbReference>
<dbReference type="AlphaFoldDB" id="A0A5K1JZ86"/>
<keyword evidence="2" id="KW-0503">Monooxygenase</keyword>
<proteinExistence type="predicted"/>
<keyword evidence="1" id="KW-0812">Transmembrane</keyword>
<keyword evidence="2" id="KW-0560">Oxidoreductase</keyword>
<evidence type="ECO:0000256" key="1">
    <source>
        <dbReference type="SAM" id="Phobius"/>
    </source>
</evidence>
<accession>A0A5K1JZ86</accession>
<evidence type="ECO:0000313" key="2">
    <source>
        <dbReference type="EMBL" id="VWO97897.1"/>
    </source>
</evidence>
<feature type="transmembrane region" description="Helical" evidence="1">
    <location>
        <begin position="62"/>
        <end position="85"/>
    </location>
</feature>
<keyword evidence="1" id="KW-0472">Membrane</keyword>
<reference evidence="2" key="1">
    <citation type="submission" date="2019-10" db="EMBL/GenBank/DDBJ databases">
        <authorList>
            <person name="Nor Muhammad N."/>
        </authorList>
    </citation>
    <scope>NUCLEOTIDE SEQUENCE</scope>
</reference>
<dbReference type="GO" id="GO:0004497">
    <property type="term" value="F:monooxygenase activity"/>
    <property type="evidence" value="ECO:0007669"/>
    <property type="project" value="UniProtKB-KW"/>
</dbReference>
<protein>
    <submittedName>
        <fullName evidence="2">Cytochrome P450 monooxygenase AKT7 )</fullName>
        <ecNumber evidence="2">1.-.-.-</ecNumber>
    </submittedName>
</protein>
<dbReference type="EC" id="1.-.-.-" evidence="2"/>
<keyword evidence="1" id="KW-1133">Transmembrane helix</keyword>
<gene>
    <name evidence="2" type="primary">V5XZS6</name>
</gene>